<dbReference type="Pfam" id="PF16073">
    <property type="entry name" value="SAT"/>
    <property type="match status" value="1"/>
</dbReference>
<name>A0A8H5CZR7_9AGAR</name>
<evidence type="ECO:0000256" key="2">
    <source>
        <dbReference type="ARBA" id="ARBA00022450"/>
    </source>
</evidence>
<reference evidence="10 11" key="1">
    <citation type="journal article" date="2020" name="ISME J.">
        <title>Uncovering the hidden diversity of litter-decomposition mechanisms in mushroom-forming fungi.</title>
        <authorList>
            <person name="Floudas D."/>
            <person name="Bentzer J."/>
            <person name="Ahren D."/>
            <person name="Johansson T."/>
            <person name="Persson P."/>
            <person name="Tunlid A."/>
        </authorList>
    </citation>
    <scope>NUCLEOTIDE SEQUENCE [LARGE SCALE GENOMIC DNA]</scope>
    <source>
        <strain evidence="10 11">CBS 291.85</strain>
    </source>
</reference>
<keyword evidence="2" id="KW-0596">Phosphopantetheine</keyword>
<comment type="pathway">
    <text evidence="1">Secondary metabolite biosynthesis.</text>
</comment>
<evidence type="ECO:0000256" key="5">
    <source>
        <dbReference type="ARBA" id="ARBA00023026"/>
    </source>
</evidence>
<feature type="region of interest" description="C-terminal hotdog fold" evidence="6">
    <location>
        <begin position="1430"/>
        <end position="1581"/>
    </location>
</feature>
<dbReference type="PROSITE" id="PS00012">
    <property type="entry name" value="PHOSPHOPANTETHEINE"/>
    <property type="match status" value="2"/>
</dbReference>
<dbReference type="InterPro" id="IPR042104">
    <property type="entry name" value="PKS_dehydratase_sf"/>
</dbReference>
<dbReference type="InterPro" id="IPR030918">
    <property type="entry name" value="PT_fungal_PKS"/>
</dbReference>
<dbReference type="NCBIfam" id="TIGR04532">
    <property type="entry name" value="PT_fungal_PKS"/>
    <property type="match status" value="1"/>
</dbReference>
<dbReference type="InterPro" id="IPR049900">
    <property type="entry name" value="PKS_mFAS_DH"/>
</dbReference>
<dbReference type="InterPro" id="IPR001227">
    <property type="entry name" value="Ac_transferase_dom_sf"/>
</dbReference>
<dbReference type="InterPro" id="IPR014043">
    <property type="entry name" value="Acyl_transferase_dom"/>
</dbReference>
<keyword evidence="5" id="KW-0843">Virulence</keyword>
<dbReference type="PROSITE" id="PS50075">
    <property type="entry name" value="CARRIER"/>
    <property type="match status" value="2"/>
</dbReference>
<dbReference type="InterPro" id="IPR001031">
    <property type="entry name" value="Thioesterase"/>
</dbReference>
<feature type="active site" description="Proton acceptor; for dehydratase activity" evidence="6">
    <location>
        <position position="1305"/>
    </location>
</feature>
<dbReference type="InterPro" id="IPR006162">
    <property type="entry name" value="Ppantetheine_attach_site"/>
</dbReference>
<accession>A0A8H5CZR7</accession>
<dbReference type="SUPFAM" id="SSF53901">
    <property type="entry name" value="Thiolase-like"/>
    <property type="match status" value="1"/>
</dbReference>
<dbReference type="InterPro" id="IPR016035">
    <property type="entry name" value="Acyl_Trfase/lysoPLipase"/>
</dbReference>
<evidence type="ECO:0008006" key="12">
    <source>
        <dbReference type="Google" id="ProtNLM"/>
    </source>
</evidence>
<dbReference type="InterPro" id="IPR020841">
    <property type="entry name" value="PKS_Beta-ketoAc_synthase_dom"/>
</dbReference>
<dbReference type="Gene3D" id="3.40.366.10">
    <property type="entry name" value="Malonyl-Coenzyme A Acyl Carrier Protein, domain 2"/>
    <property type="match status" value="3"/>
</dbReference>
<gene>
    <name evidence="10" type="ORF">D9758_012473</name>
</gene>
<dbReference type="PROSITE" id="PS52004">
    <property type="entry name" value="KS3_2"/>
    <property type="match status" value="1"/>
</dbReference>
<dbReference type="InterPro" id="IPR014031">
    <property type="entry name" value="Ketoacyl_synth_C"/>
</dbReference>
<organism evidence="10 11">
    <name type="scientific">Tetrapyrgos nigripes</name>
    <dbReference type="NCBI Taxonomy" id="182062"/>
    <lineage>
        <taxon>Eukaryota</taxon>
        <taxon>Fungi</taxon>
        <taxon>Dikarya</taxon>
        <taxon>Basidiomycota</taxon>
        <taxon>Agaricomycotina</taxon>
        <taxon>Agaricomycetes</taxon>
        <taxon>Agaricomycetidae</taxon>
        <taxon>Agaricales</taxon>
        <taxon>Marasmiineae</taxon>
        <taxon>Marasmiaceae</taxon>
        <taxon>Tetrapyrgos</taxon>
    </lineage>
</organism>
<dbReference type="InterPro" id="IPR014030">
    <property type="entry name" value="Ketoacyl_synth_N"/>
</dbReference>
<feature type="active site" description="Proton donor; for dehydratase activity" evidence="6">
    <location>
        <position position="1492"/>
    </location>
</feature>
<dbReference type="SUPFAM" id="SSF52151">
    <property type="entry name" value="FabD/lysophospholipase-like"/>
    <property type="match status" value="2"/>
</dbReference>
<dbReference type="InterPro" id="IPR036736">
    <property type="entry name" value="ACP-like_sf"/>
</dbReference>
<dbReference type="PROSITE" id="PS00606">
    <property type="entry name" value="KS3_1"/>
    <property type="match status" value="1"/>
</dbReference>
<evidence type="ECO:0000259" key="8">
    <source>
        <dbReference type="PROSITE" id="PS52004"/>
    </source>
</evidence>
<dbReference type="InterPro" id="IPR050091">
    <property type="entry name" value="PKS_NRPS_Biosynth_Enz"/>
</dbReference>
<dbReference type="SUPFAM" id="SSF53474">
    <property type="entry name" value="alpha/beta-Hydrolases"/>
    <property type="match status" value="1"/>
</dbReference>
<proteinExistence type="predicted"/>
<evidence type="ECO:0000256" key="3">
    <source>
        <dbReference type="ARBA" id="ARBA00022553"/>
    </source>
</evidence>
<dbReference type="Pfam" id="PF21089">
    <property type="entry name" value="PKS_DH_N"/>
    <property type="match status" value="1"/>
</dbReference>
<dbReference type="InterPro" id="IPR049551">
    <property type="entry name" value="PKS_DH_C"/>
</dbReference>
<evidence type="ECO:0000313" key="10">
    <source>
        <dbReference type="EMBL" id="KAF5350379.1"/>
    </source>
</evidence>
<dbReference type="Pfam" id="PF00698">
    <property type="entry name" value="Acyl_transf_1"/>
    <property type="match status" value="1"/>
</dbReference>
<feature type="domain" description="PKS/mFAS DH" evidence="9">
    <location>
        <begin position="1271"/>
        <end position="1581"/>
    </location>
</feature>
<keyword evidence="4" id="KW-0808">Transferase</keyword>
<dbReference type="OrthoDB" id="329835at2759"/>
<dbReference type="InterPro" id="IPR009081">
    <property type="entry name" value="PP-bd_ACP"/>
</dbReference>
<dbReference type="InterPro" id="IPR016039">
    <property type="entry name" value="Thiolase-like"/>
</dbReference>
<dbReference type="InterPro" id="IPR018201">
    <property type="entry name" value="Ketoacyl_synth_AS"/>
</dbReference>
<evidence type="ECO:0000256" key="1">
    <source>
        <dbReference type="ARBA" id="ARBA00005179"/>
    </source>
</evidence>
<dbReference type="Gene3D" id="3.10.129.110">
    <property type="entry name" value="Polyketide synthase dehydratase"/>
    <property type="match status" value="1"/>
</dbReference>
<dbReference type="PANTHER" id="PTHR43775">
    <property type="entry name" value="FATTY ACID SYNTHASE"/>
    <property type="match status" value="1"/>
</dbReference>
<evidence type="ECO:0000256" key="4">
    <source>
        <dbReference type="ARBA" id="ARBA00022679"/>
    </source>
</evidence>
<dbReference type="Pfam" id="PF22621">
    <property type="entry name" value="CurL-like_PKS_C"/>
    <property type="match status" value="1"/>
</dbReference>
<dbReference type="Gene3D" id="3.30.70.3290">
    <property type="match status" value="1"/>
</dbReference>
<evidence type="ECO:0000259" key="9">
    <source>
        <dbReference type="PROSITE" id="PS52019"/>
    </source>
</evidence>
<evidence type="ECO:0000256" key="6">
    <source>
        <dbReference type="PROSITE-ProRule" id="PRU01363"/>
    </source>
</evidence>
<dbReference type="InterPro" id="IPR049552">
    <property type="entry name" value="PKS_DH_N"/>
</dbReference>
<dbReference type="Pfam" id="PF02801">
    <property type="entry name" value="Ketoacyl-synt_C"/>
    <property type="match status" value="1"/>
</dbReference>
<dbReference type="InterPro" id="IPR029058">
    <property type="entry name" value="AB_hydrolase_fold"/>
</dbReference>
<evidence type="ECO:0000313" key="11">
    <source>
        <dbReference type="Proteomes" id="UP000559256"/>
    </source>
</evidence>
<dbReference type="EMBL" id="JAACJM010000074">
    <property type="protein sequence ID" value="KAF5350379.1"/>
    <property type="molecule type" value="Genomic_DNA"/>
</dbReference>
<keyword evidence="3" id="KW-0597">Phosphoprotein</keyword>
<feature type="domain" description="Carrier" evidence="7">
    <location>
        <begin position="1626"/>
        <end position="1701"/>
    </location>
</feature>
<dbReference type="GO" id="GO:0006633">
    <property type="term" value="P:fatty acid biosynthetic process"/>
    <property type="evidence" value="ECO:0007669"/>
    <property type="project" value="InterPro"/>
</dbReference>
<dbReference type="Pfam" id="PF14765">
    <property type="entry name" value="PS-DH"/>
    <property type="match status" value="1"/>
</dbReference>
<protein>
    <recommendedName>
        <fullName evidence="12">Polyketide synthase</fullName>
    </recommendedName>
</protein>
<dbReference type="SUPFAM" id="SSF47336">
    <property type="entry name" value="ACP-like"/>
    <property type="match status" value="2"/>
</dbReference>
<dbReference type="Pfam" id="PF00550">
    <property type="entry name" value="PP-binding"/>
    <property type="match status" value="2"/>
</dbReference>
<dbReference type="Pfam" id="PF00109">
    <property type="entry name" value="ketoacyl-synt"/>
    <property type="match status" value="1"/>
</dbReference>
<keyword evidence="11" id="KW-1185">Reference proteome</keyword>
<dbReference type="InterPro" id="IPR032088">
    <property type="entry name" value="SAT"/>
</dbReference>
<evidence type="ECO:0000259" key="7">
    <source>
        <dbReference type="PROSITE" id="PS50075"/>
    </source>
</evidence>
<dbReference type="SMART" id="SM00825">
    <property type="entry name" value="PKS_KS"/>
    <property type="match status" value="1"/>
</dbReference>
<feature type="domain" description="Ketosynthase family 3 (KS3)" evidence="8">
    <location>
        <begin position="382"/>
        <end position="785"/>
    </location>
</feature>
<dbReference type="PANTHER" id="PTHR43775:SF37">
    <property type="entry name" value="SI:DKEY-61P9.11"/>
    <property type="match status" value="1"/>
</dbReference>
<sequence length="2093" mass="229028">MPSSVPVLDVPFFSGQGNAAADKSSTRELAVHDAETISGSTLLHSCFNAFHTEISSLAPAIRKGIDVDLDDFQSPLSLLQATTQRYTHNSVLSGSTLFLIQSLRYLAYVDSSDLPRHAEILGFSSGIIPAVVVSTSYTKASFVSRAVEAYRLVLWIGIRAQLYRRSELEPIPFENIGSLPWSFAFIGMNREAAEEAVEKFNSVNPLSPIYVTAIMDESSVTVSGRPDILAQFASRQTDSDVTVHPTKINTLYHSPIHADALRNEILADVQRRSVSFPDFSDMRIPIRSSFTGELLDPSCNNSTSLIESVINMVVVEPVNWDRVISSLVHSTSLSNAAQPITFINFGPGNGIVRSMEKSFPKGHTSIIDISTKSNLVAETTPANAIAIVGMAVNMPGAPNTTKLWEVLENGINTVAEIPEHRFQISDYDPTNPLNPKRTMKAHTGNFIDGVDEFDNQFFKISPREARSMDPQQRILLQTAYEALEDAGYVPDSTLSFRRDTFGCFIGVATHDYIQNLRDDIDVYYSTGTLKAFLSGRISYAMQWSGPSAVVDTACSSSMVAIYQGARALMNHDCNAAIVGGANISSSPDMFLGLDRGHFLSPTGQCKPFDASADGYSRSEGCGLFVLKRLDDAITENDNILGVIRGVEVNQSGTAHSITHPHAATQTALFERLLERTGISAGRIDVVEAHGTGTQAGDPVEMESLRKVLCRQRKAQNPLHIMSIKANIGHLEAASGAAGLAKLLLMFRHKTWITLALLPHRLPGLLATGRAGWLFSTTSALPVLMLQLSSRNSSLFLLSMPTWTWFFGFSAKTENALLDLRTRFIEWLISPESSSLRLADIAYTTTARRQIYSHRLCVTVDSRDDLVRKLRDASIHEIQQKEEPAKVIFVFSGQGSQYLGMGRALYETCTAFKQVIDECHVFLTKKGFPGVLSILTSGGESSGLSAPEEFEAYQAAIFALEYGMAKLWISWGLVPAAVVGHSLGEYAALVIAGVLSVEDALTIVASRVRFMVQKCAIETTSMMAIAMSSSQIQQVMRENGFSDITVSCINSPTDSVVSGPKSLLRKLKEYLDEQKLCKSTILSVPFGYHSTAMNPLLDNLTRVAEQISICPPTIPIVSNVYGQLVQPEDESVFDSSYFARHCAEPVQFESGIRSLLSSPSFAKVDAWLEIGPHASLLPMLKSNPVSASNGVFLTSLRRNQNPWSTLTAALSQLYMCNTNLSWRTVFSHIPRISCVSLPTYPFAKTKFWVAFKEPSQALSKPTETVPPRSVDSPVLESWLQRPSAQNGMIAIFETPISKLSRFITGHTVGNYPLCPASVYIEQVLAGVRAAEQHAQITREDSHVNIRDLRFSKPLVYDAQVARSVITRITLSDDSGSFTVSSRAPSDDEETVHVHGEYRVQSNSVTSKKLAKSLPVITRRAAGVRESRHGEDPEVFSRRTAYEVIFPRVVDYSKEYHTMQSLTVGVDGMEGSASVKLPTDRMGGNFVVHPVFMDTLLHVPGFVSNLQGGINDAFICSEVGSVKVVPNSIANDASYEVYCSIALLEDGSLRLAEAFAVRLGESREVVAHMKDIHFRRVRLNSLTKGLALATGRSAVRKSETHLQAPPAKVCEIQAPLVPVIQAPVDSEVDLRSQILTLLSETCAIDAAGIMDDTDLSSLGVDSMMFIELLEKLNQSFSNVHFDSVAFQSCRTVSDILQVVTLALPGAYISTARSEVSMTRTEEVTRVGDIVSGEDLEVKQIMASVLDMNACEINDDADLETLGLDSLTSIEALQAFKAAWKMDLPNNFFTICPTIRSVQTDLSSRLGKTGKSTPFSLSPLSFLEVPLPDEDEGSGPMLSESLAKTLKLDMIPVPLQKSFTDRPPLFVIHDGSGLVNYYEKLSSLDRDLRGIHNPRFSCAKPWSSIQEMASAYADIIAKSGNKSVLLGGWSFGGIAAYETSLQLQKRGVVVKGIVLIDSPSPINHVPLSDSLIEAVVELDKRKSSDLGQFIKSQFRMNSALLGDYNPFQTNGTCPPLVVLRSSEGFTSERVDPSTVPAWLADRGDSRQAVVGWEKVARLPVKIIDIPGNHFEPFKNQNIGRTERAIADACIYLEKLQ</sequence>
<dbReference type="Pfam" id="PF00975">
    <property type="entry name" value="Thioesterase"/>
    <property type="match status" value="1"/>
</dbReference>
<dbReference type="InterPro" id="IPR016036">
    <property type="entry name" value="Malonyl_transacylase_ACP-bd"/>
</dbReference>
<feature type="region of interest" description="N-terminal hotdog fold" evidence="6">
    <location>
        <begin position="1271"/>
        <end position="1403"/>
    </location>
</feature>
<dbReference type="SMART" id="SM00827">
    <property type="entry name" value="PKS_AT"/>
    <property type="match status" value="1"/>
</dbReference>
<dbReference type="GO" id="GO:0004312">
    <property type="term" value="F:fatty acid synthase activity"/>
    <property type="evidence" value="ECO:0007669"/>
    <property type="project" value="TreeGrafter"/>
</dbReference>
<dbReference type="Gene3D" id="1.10.1200.10">
    <property type="entry name" value="ACP-like"/>
    <property type="match status" value="2"/>
</dbReference>
<dbReference type="GO" id="GO:0044550">
    <property type="term" value="P:secondary metabolite biosynthetic process"/>
    <property type="evidence" value="ECO:0007669"/>
    <property type="project" value="TreeGrafter"/>
</dbReference>
<comment type="caution">
    <text evidence="10">The sequence shown here is derived from an EMBL/GenBank/DDBJ whole genome shotgun (WGS) entry which is preliminary data.</text>
</comment>
<dbReference type="PROSITE" id="PS52019">
    <property type="entry name" value="PKS_MFAS_DH"/>
    <property type="match status" value="1"/>
</dbReference>
<dbReference type="SUPFAM" id="SSF55048">
    <property type="entry name" value="Probable ACP-binding domain of malonyl-CoA ACP transacylase"/>
    <property type="match status" value="1"/>
</dbReference>
<dbReference type="GO" id="GO:0004315">
    <property type="term" value="F:3-oxoacyl-[acyl-carrier-protein] synthase activity"/>
    <property type="evidence" value="ECO:0007669"/>
    <property type="project" value="InterPro"/>
</dbReference>
<dbReference type="Gene3D" id="3.40.50.1820">
    <property type="entry name" value="alpha/beta hydrolase"/>
    <property type="match status" value="1"/>
</dbReference>
<dbReference type="CDD" id="cd00833">
    <property type="entry name" value="PKS"/>
    <property type="match status" value="1"/>
</dbReference>
<feature type="domain" description="Carrier" evidence="7">
    <location>
        <begin position="1729"/>
        <end position="1803"/>
    </location>
</feature>
<dbReference type="Proteomes" id="UP000559256">
    <property type="component" value="Unassembled WGS sequence"/>
</dbReference>
<dbReference type="Gene3D" id="3.40.47.10">
    <property type="match status" value="1"/>
</dbReference>